<protein>
    <submittedName>
        <fullName evidence="7">Aspartate aminotransferase</fullName>
    </submittedName>
</protein>
<dbReference type="Gene3D" id="3.40.640.10">
    <property type="entry name" value="Type I PLP-dependent aspartate aminotransferase-like (Major domain)"/>
    <property type="match status" value="1"/>
</dbReference>
<accession>A0A1Z3NBH5</accession>
<dbReference type="CDD" id="cd00609">
    <property type="entry name" value="AAT_like"/>
    <property type="match status" value="1"/>
</dbReference>
<evidence type="ECO:0000256" key="4">
    <source>
        <dbReference type="ARBA" id="ARBA00022679"/>
    </source>
</evidence>
<dbReference type="InterPro" id="IPR004839">
    <property type="entry name" value="Aminotransferase_I/II_large"/>
</dbReference>
<evidence type="ECO:0000256" key="3">
    <source>
        <dbReference type="ARBA" id="ARBA00022576"/>
    </source>
</evidence>
<dbReference type="FunFam" id="3.40.640.10:FF:000033">
    <property type="entry name" value="Aspartate aminotransferase"/>
    <property type="match status" value="1"/>
</dbReference>
<evidence type="ECO:0000313" key="7">
    <source>
        <dbReference type="EMBL" id="ASD64830.1"/>
    </source>
</evidence>
<reference evidence="7 8" key="1">
    <citation type="submission" date="2017-04" db="EMBL/GenBank/DDBJ databases">
        <title>Whole genome sequence of Bdellovibrio bacteriovorus strain SSB218315.</title>
        <authorList>
            <person name="Oyedara O."/>
            <person name="Rodriguez-Perez M.A."/>
        </authorList>
    </citation>
    <scope>NUCLEOTIDE SEQUENCE [LARGE SCALE GENOMIC DNA]</scope>
    <source>
        <strain evidence="7 8">SSB218315</strain>
    </source>
</reference>
<keyword evidence="5" id="KW-0663">Pyridoxal phosphate</keyword>
<dbReference type="AlphaFoldDB" id="A0A1Z3NBH5"/>
<dbReference type="OrthoDB" id="392079at2"/>
<evidence type="ECO:0000313" key="8">
    <source>
        <dbReference type="Proteomes" id="UP000197003"/>
    </source>
</evidence>
<gene>
    <name evidence="7" type="ORF">B9G79_15305</name>
</gene>
<dbReference type="Pfam" id="PF00155">
    <property type="entry name" value="Aminotran_1_2"/>
    <property type="match status" value="1"/>
</dbReference>
<name>A0A1Z3NBH5_BDEBC</name>
<comment type="cofactor">
    <cofactor evidence="1">
        <name>pyridoxal 5'-phosphate</name>
        <dbReference type="ChEBI" id="CHEBI:597326"/>
    </cofactor>
</comment>
<dbReference type="PANTHER" id="PTHR46383">
    <property type="entry name" value="ASPARTATE AMINOTRANSFERASE"/>
    <property type="match status" value="1"/>
</dbReference>
<dbReference type="Gene3D" id="3.90.1150.10">
    <property type="entry name" value="Aspartate Aminotransferase, domain 1"/>
    <property type="match status" value="1"/>
</dbReference>
<keyword evidence="4 7" id="KW-0808">Transferase</keyword>
<dbReference type="GO" id="GO:0006520">
    <property type="term" value="P:amino acid metabolic process"/>
    <property type="evidence" value="ECO:0007669"/>
    <property type="project" value="InterPro"/>
</dbReference>
<dbReference type="InterPro" id="IPR015421">
    <property type="entry name" value="PyrdxlP-dep_Trfase_major"/>
</dbReference>
<dbReference type="PANTHER" id="PTHR46383:SF1">
    <property type="entry name" value="ASPARTATE AMINOTRANSFERASE"/>
    <property type="match status" value="1"/>
</dbReference>
<keyword evidence="3 7" id="KW-0032">Aminotransferase</keyword>
<evidence type="ECO:0000256" key="2">
    <source>
        <dbReference type="ARBA" id="ARBA00007441"/>
    </source>
</evidence>
<dbReference type="EMBL" id="CP020946">
    <property type="protein sequence ID" value="ASD64830.1"/>
    <property type="molecule type" value="Genomic_DNA"/>
</dbReference>
<dbReference type="InterPro" id="IPR015422">
    <property type="entry name" value="PyrdxlP-dep_Trfase_small"/>
</dbReference>
<dbReference type="RefSeq" id="WP_088566264.1">
    <property type="nucleotide sequence ID" value="NZ_CP020946.1"/>
</dbReference>
<organism evidence="7 8">
    <name type="scientific">Bdellovibrio bacteriovorus</name>
    <dbReference type="NCBI Taxonomy" id="959"/>
    <lineage>
        <taxon>Bacteria</taxon>
        <taxon>Pseudomonadati</taxon>
        <taxon>Bdellovibrionota</taxon>
        <taxon>Bdellovibrionia</taxon>
        <taxon>Bdellovibrionales</taxon>
        <taxon>Pseudobdellovibrionaceae</taxon>
        <taxon>Bdellovibrio</taxon>
    </lineage>
</organism>
<dbReference type="SUPFAM" id="SSF53383">
    <property type="entry name" value="PLP-dependent transferases"/>
    <property type="match status" value="1"/>
</dbReference>
<comment type="similarity">
    <text evidence="2">Belongs to the class-I pyridoxal-phosphate-dependent aminotransferase family.</text>
</comment>
<dbReference type="Proteomes" id="UP000197003">
    <property type="component" value="Chromosome"/>
</dbReference>
<feature type="domain" description="Aminotransferase class I/classII large" evidence="6">
    <location>
        <begin position="32"/>
        <end position="391"/>
    </location>
</feature>
<dbReference type="GO" id="GO:0030170">
    <property type="term" value="F:pyridoxal phosphate binding"/>
    <property type="evidence" value="ECO:0007669"/>
    <property type="project" value="InterPro"/>
</dbReference>
<evidence type="ECO:0000256" key="5">
    <source>
        <dbReference type="ARBA" id="ARBA00022898"/>
    </source>
</evidence>
<sequence length="400" mass="43541">MIQLSKRAQNLKPSPTLFLVAKAKELAAQGHDVISLTVGEPDWPTFKGASDAGIEAIQKGITKYTPANGTVELRKSISEKLKSELGFEYSPKEITVASGAKYIIFSALQMICSPGDEVVIATPYWVSYPAMVELADGVPHIVECGEMENFKITPEKLEAAINAKTKGFLFCSPSNPTGLQYSADELKALAEVLRKHPHVVIISDDIYNRLVFDGSKVAPHILTVAPDLKDRTVLVNGGSKAYSMTGWRIGWASGPERLITAMADYQSQSTGSPSSISQHALLAAIKTSEADIKGVVDKLVARKNSGLKELETVPGFKTAEPQGAFYFWVDIRAHLGKSHQDRVIRTSKDFCDVLLEKFFVATVPGAECGTEGFMRLSFAVSEETMKRGVARMKDLVSQLV</sequence>
<evidence type="ECO:0000256" key="1">
    <source>
        <dbReference type="ARBA" id="ARBA00001933"/>
    </source>
</evidence>
<dbReference type="InterPro" id="IPR050596">
    <property type="entry name" value="AspAT/PAT-like"/>
</dbReference>
<dbReference type="GO" id="GO:0008483">
    <property type="term" value="F:transaminase activity"/>
    <property type="evidence" value="ECO:0007669"/>
    <property type="project" value="UniProtKB-KW"/>
</dbReference>
<evidence type="ECO:0000259" key="6">
    <source>
        <dbReference type="Pfam" id="PF00155"/>
    </source>
</evidence>
<proteinExistence type="inferred from homology"/>
<dbReference type="InterPro" id="IPR015424">
    <property type="entry name" value="PyrdxlP-dep_Trfase"/>
</dbReference>